<keyword evidence="1" id="KW-0472">Membrane</keyword>
<keyword evidence="1" id="KW-1133">Transmembrane helix</keyword>
<evidence type="ECO:0000313" key="2">
    <source>
        <dbReference type="EMBL" id="GIH96279.1"/>
    </source>
</evidence>
<dbReference type="EMBL" id="BOOJ01000064">
    <property type="protein sequence ID" value="GIH96279.1"/>
    <property type="molecule type" value="Genomic_DNA"/>
</dbReference>
<feature type="transmembrane region" description="Helical" evidence="1">
    <location>
        <begin position="105"/>
        <end position="125"/>
    </location>
</feature>
<protein>
    <submittedName>
        <fullName evidence="2">Uncharacterized protein</fullName>
    </submittedName>
</protein>
<comment type="caution">
    <text evidence="2">The sequence shown here is derived from an EMBL/GenBank/DDBJ whole genome shotgun (WGS) entry which is preliminary data.</text>
</comment>
<dbReference type="InterPro" id="IPR045770">
    <property type="entry name" value="DUF6223"/>
</dbReference>
<feature type="transmembrane region" description="Helical" evidence="1">
    <location>
        <begin position="37"/>
        <end position="60"/>
    </location>
</feature>
<dbReference type="AlphaFoldDB" id="A0A8J3SPZ3"/>
<evidence type="ECO:0000313" key="3">
    <source>
        <dbReference type="Proteomes" id="UP000619788"/>
    </source>
</evidence>
<feature type="transmembrane region" description="Helical" evidence="1">
    <location>
        <begin position="72"/>
        <end position="93"/>
    </location>
</feature>
<dbReference type="RefSeq" id="WP_204068331.1">
    <property type="nucleotide sequence ID" value="NZ_BOOJ01000064.1"/>
</dbReference>
<dbReference type="Proteomes" id="UP000619788">
    <property type="component" value="Unassembled WGS sequence"/>
</dbReference>
<dbReference type="Pfam" id="PF19733">
    <property type="entry name" value="DUF6223"/>
    <property type="match status" value="1"/>
</dbReference>
<organism evidence="2 3">
    <name type="scientific">Planobispora siamensis</name>
    <dbReference type="NCBI Taxonomy" id="936338"/>
    <lineage>
        <taxon>Bacteria</taxon>
        <taxon>Bacillati</taxon>
        <taxon>Actinomycetota</taxon>
        <taxon>Actinomycetes</taxon>
        <taxon>Streptosporangiales</taxon>
        <taxon>Streptosporangiaceae</taxon>
        <taxon>Planobispora</taxon>
    </lineage>
</organism>
<name>A0A8J3SPZ3_9ACTN</name>
<sequence>MSVHRLLTAAATAPAALHVLLQPDPVGSYVLTSGRLWSLVAALPGLTGVIVGGLALARAAGRIGSGTGRRGAVVALAAGLLCAAVGGLVVAAAEGGPGTGYGIVGGYLDLVLGVIAMTLGALALARSRRRVTG</sequence>
<keyword evidence="3" id="KW-1185">Reference proteome</keyword>
<proteinExistence type="predicted"/>
<evidence type="ECO:0000256" key="1">
    <source>
        <dbReference type="SAM" id="Phobius"/>
    </source>
</evidence>
<accession>A0A8J3SPZ3</accession>
<reference evidence="2 3" key="1">
    <citation type="submission" date="2021-01" db="EMBL/GenBank/DDBJ databases">
        <title>Whole genome shotgun sequence of Planobispora siamensis NBRC 107568.</title>
        <authorList>
            <person name="Komaki H."/>
            <person name="Tamura T."/>
        </authorList>
    </citation>
    <scope>NUCLEOTIDE SEQUENCE [LARGE SCALE GENOMIC DNA]</scope>
    <source>
        <strain evidence="2 3">NBRC 107568</strain>
    </source>
</reference>
<gene>
    <name evidence="2" type="ORF">Psi01_69090</name>
</gene>
<keyword evidence="1" id="KW-0812">Transmembrane</keyword>